<reference evidence="2" key="1">
    <citation type="journal article" date="2019" name="Int. J. Syst. Evol. Microbiol.">
        <title>The Global Catalogue of Microorganisms (GCM) 10K type strain sequencing project: providing services to taxonomists for standard genome sequencing and annotation.</title>
        <authorList>
            <consortium name="The Broad Institute Genomics Platform"/>
            <consortium name="The Broad Institute Genome Sequencing Center for Infectious Disease"/>
            <person name="Wu L."/>
            <person name="Ma J."/>
        </authorList>
    </citation>
    <scope>NUCLEOTIDE SEQUENCE [LARGE SCALE GENOMIC DNA]</scope>
    <source>
        <strain evidence="2">CGMCC 4.7131</strain>
    </source>
</reference>
<dbReference type="Proteomes" id="UP001596035">
    <property type="component" value="Unassembled WGS sequence"/>
</dbReference>
<evidence type="ECO:0000313" key="1">
    <source>
        <dbReference type="EMBL" id="MFC5245336.1"/>
    </source>
</evidence>
<keyword evidence="2" id="KW-1185">Reference proteome</keyword>
<evidence type="ECO:0000313" key="2">
    <source>
        <dbReference type="Proteomes" id="UP001596035"/>
    </source>
</evidence>
<accession>A0ABW0E2N2</accession>
<proteinExistence type="predicted"/>
<protein>
    <submittedName>
        <fullName evidence="1">Uncharacterized protein</fullName>
    </submittedName>
</protein>
<dbReference type="EMBL" id="JBHSKN010000038">
    <property type="protein sequence ID" value="MFC5245336.1"/>
    <property type="molecule type" value="Genomic_DNA"/>
</dbReference>
<comment type="caution">
    <text evidence="1">The sequence shown here is derived from an EMBL/GenBank/DDBJ whole genome shotgun (WGS) entry which is preliminary data.</text>
</comment>
<organism evidence="1 2">
    <name type="scientific">Streptomyces atrovirens</name>
    <dbReference type="NCBI Taxonomy" id="285556"/>
    <lineage>
        <taxon>Bacteria</taxon>
        <taxon>Bacillati</taxon>
        <taxon>Actinomycetota</taxon>
        <taxon>Actinomycetes</taxon>
        <taxon>Kitasatosporales</taxon>
        <taxon>Streptomycetaceae</taxon>
        <taxon>Streptomyces</taxon>
    </lineage>
</organism>
<dbReference type="RefSeq" id="WP_344567155.1">
    <property type="nucleotide sequence ID" value="NZ_BAAATG010000052.1"/>
</dbReference>
<gene>
    <name evidence="1" type="ORF">ACFPWV_36450</name>
</gene>
<name>A0ABW0E2N2_9ACTN</name>
<sequence>MLKRTERQHAMFLAHGQTDVAQAISLRKNQRNSILLLQAVTVMFPL</sequence>